<reference evidence="6 7" key="2">
    <citation type="submission" date="2016-08" db="EMBL/GenBank/DDBJ databases">
        <title>Pervasive Adenine N6-methylation of Active Genes in Fungi.</title>
        <authorList>
            <consortium name="DOE Joint Genome Institute"/>
            <person name="Mondo S.J."/>
            <person name="Dannebaum R.O."/>
            <person name="Kuo R.C."/>
            <person name="Labutti K."/>
            <person name="Haridas S."/>
            <person name="Kuo A."/>
            <person name="Salamov A."/>
            <person name="Ahrendt S.R."/>
            <person name="Lipzen A."/>
            <person name="Sullivan W."/>
            <person name="Andreopoulos W.B."/>
            <person name="Clum A."/>
            <person name="Lindquist E."/>
            <person name="Daum C."/>
            <person name="Ramamoorthy G.K."/>
            <person name="Gryganskyi A."/>
            <person name="Culley D."/>
            <person name="Magnuson J.K."/>
            <person name="James T.Y."/>
            <person name="O'Malley M.A."/>
            <person name="Stajich J.E."/>
            <person name="Spatafora J.W."/>
            <person name="Visel A."/>
            <person name="Grigoriev I.V."/>
        </authorList>
    </citation>
    <scope>NUCLEOTIDE SEQUENCE [LARGE SCALE GENOMIC DNA]</scope>
    <source>
        <strain evidence="6 7">S4</strain>
    </source>
</reference>
<dbReference type="STRING" id="1754192.A0A1Y1VSH1"/>
<dbReference type="SUPFAM" id="SSF49764">
    <property type="entry name" value="HSP20-like chaperones"/>
    <property type="match status" value="1"/>
</dbReference>
<dbReference type="AlphaFoldDB" id="A0A1Y1VSH1"/>
<keyword evidence="1" id="KW-0346">Stress response</keyword>
<evidence type="ECO:0000256" key="4">
    <source>
        <dbReference type="SAM" id="MobiDB-lite"/>
    </source>
</evidence>
<feature type="compositionally biased region" description="Polar residues" evidence="4">
    <location>
        <begin position="62"/>
        <end position="93"/>
    </location>
</feature>
<feature type="domain" description="SHSP" evidence="5">
    <location>
        <begin position="105"/>
        <end position="221"/>
    </location>
</feature>
<proteinExistence type="inferred from homology"/>
<evidence type="ECO:0000256" key="3">
    <source>
        <dbReference type="RuleBase" id="RU003616"/>
    </source>
</evidence>
<protein>
    <submittedName>
        <fullName evidence="6">HSP20-like chaperone</fullName>
    </submittedName>
</protein>
<organism evidence="6 7">
    <name type="scientific">Anaeromyces robustus</name>
    <dbReference type="NCBI Taxonomy" id="1754192"/>
    <lineage>
        <taxon>Eukaryota</taxon>
        <taxon>Fungi</taxon>
        <taxon>Fungi incertae sedis</taxon>
        <taxon>Chytridiomycota</taxon>
        <taxon>Chytridiomycota incertae sedis</taxon>
        <taxon>Neocallimastigomycetes</taxon>
        <taxon>Neocallimastigales</taxon>
        <taxon>Neocallimastigaceae</taxon>
        <taxon>Anaeromyces</taxon>
    </lineage>
</organism>
<dbReference type="InterPro" id="IPR008978">
    <property type="entry name" value="HSP20-like_chaperone"/>
</dbReference>
<gene>
    <name evidence="6" type="ORF">BCR32DRAFT_330696</name>
</gene>
<dbReference type="PROSITE" id="PS01031">
    <property type="entry name" value="SHSP"/>
    <property type="match status" value="1"/>
</dbReference>
<dbReference type="Gene3D" id="2.60.40.790">
    <property type="match status" value="1"/>
</dbReference>
<dbReference type="InterPro" id="IPR031107">
    <property type="entry name" value="Small_HSP"/>
</dbReference>
<comment type="caution">
    <text evidence="6">The sequence shown here is derived from an EMBL/GenBank/DDBJ whole genome shotgun (WGS) entry which is preliminary data.</text>
</comment>
<dbReference type="OrthoDB" id="1431247at2759"/>
<reference evidence="6 7" key="1">
    <citation type="submission" date="2016-08" db="EMBL/GenBank/DDBJ databases">
        <title>A Parts List for Fungal Cellulosomes Revealed by Comparative Genomics.</title>
        <authorList>
            <consortium name="DOE Joint Genome Institute"/>
            <person name="Haitjema C.H."/>
            <person name="Gilmore S.P."/>
            <person name="Henske J.K."/>
            <person name="Solomon K.V."/>
            <person name="De Groot R."/>
            <person name="Kuo A."/>
            <person name="Mondo S.J."/>
            <person name="Salamov A.A."/>
            <person name="Labutti K."/>
            <person name="Zhao Z."/>
            <person name="Chiniquy J."/>
            <person name="Barry K."/>
            <person name="Brewer H.M."/>
            <person name="Purvine S.O."/>
            <person name="Wright A.T."/>
            <person name="Boxma B."/>
            <person name="Van Alen T."/>
            <person name="Hackstein J.H."/>
            <person name="Baker S.E."/>
            <person name="Grigoriev I.V."/>
            <person name="O'Malley M.A."/>
        </authorList>
    </citation>
    <scope>NUCLEOTIDE SEQUENCE [LARGE SCALE GENOMIC DNA]</scope>
    <source>
        <strain evidence="6 7">S4</strain>
    </source>
</reference>
<dbReference type="Pfam" id="PF00011">
    <property type="entry name" value="HSP20"/>
    <property type="match status" value="1"/>
</dbReference>
<dbReference type="CDD" id="cd06464">
    <property type="entry name" value="ACD_sHsps-like"/>
    <property type="match status" value="1"/>
</dbReference>
<sequence>MSLFFYNDPIQESDRSILNNSVVDDNNSDDGNDYFGRHPLVSGFPFFYGYPPYAYHPGHPINRQNSTNNSTNVNGRPKSTTSKPKANPMNKRQSTYSNLFDKDVYKLVDFRPKNNLCEDEKNYYIQLDLPGMTKEQINMEISEDNILTISGERPNKYKTSENNNMKISKMECQYGKFSRSFSLPETADLDKIQAKMENGSLEVIIPKAEPPKTQRRTIQVQ</sequence>
<evidence type="ECO:0000256" key="2">
    <source>
        <dbReference type="PROSITE-ProRule" id="PRU00285"/>
    </source>
</evidence>
<evidence type="ECO:0000256" key="1">
    <source>
        <dbReference type="ARBA" id="ARBA00023016"/>
    </source>
</evidence>
<evidence type="ECO:0000313" key="6">
    <source>
        <dbReference type="EMBL" id="ORX64123.1"/>
    </source>
</evidence>
<evidence type="ECO:0000259" key="5">
    <source>
        <dbReference type="PROSITE" id="PS01031"/>
    </source>
</evidence>
<comment type="similarity">
    <text evidence="2 3">Belongs to the small heat shock protein (HSP20) family.</text>
</comment>
<evidence type="ECO:0000313" key="7">
    <source>
        <dbReference type="Proteomes" id="UP000193944"/>
    </source>
</evidence>
<name>A0A1Y1VSH1_9FUNG</name>
<feature type="region of interest" description="Disordered" evidence="4">
    <location>
        <begin position="58"/>
        <end position="93"/>
    </location>
</feature>
<dbReference type="PANTHER" id="PTHR11527">
    <property type="entry name" value="HEAT-SHOCK PROTEIN 20 FAMILY MEMBER"/>
    <property type="match status" value="1"/>
</dbReference>
<dbReference type="Proteomes" id="UP000193944">
    <property type="component" value="Unassembled WGS sequence"/>
</dbReference>
<accession>A0A1Y1VSH1</accession>
<dbReference type="InterPro" id="IPR002068">
    <property type="entry name" value="A-crystallin/Hsp20_dom"/>
</dbReference>
<keyword evidence="7" id="KW-1185">Reference proteome</keyword>
<dbReference type="EMBL" id="MCFG01000554">
    <property type="protein sequence ID" value="ORX64123.1"/>
    <property type="molecule type" value="Genomic_DNA"/>
</dbReference>